<keyword evidence="2 3" id="KW-0040">ANK repeat</keyword>
<reference evidence="4 5" key="1">
    <citation type="submission" date="2015-07" db="EMBL/GenBank/DDBJ databases">
        <title>The genome of Habropoda laboriosa.</title>
        <authorList>
            <person name="Pan H."/>
            <person name="Kapheim K."/>
        </authorList>
    </citation>
    <scope>NUCLEOTIDE SEQUENCE [LARGE SCALE GENOMIC DNA]</scope>
    <source>
        <strain evidence="4">0110345459</strain>
    </source>
</reference>
<dbReference type="InterPro" id="IPR036770">
    <property type="entry name" value="Ankyrin_rpt-contain_sf"/>
</dbReference>
<name>A0A0L7R5Q5_9HYME</name>
<sequence>MTKKSSRRVFIVDSTYLPAPISDKNNWKLLLACTLRHVPLAKEALSQNANINCRRSDYLTPLHIAVQQDDIELIQLLCEQPSINFEAKTVDGLTSLHKATFLKHINVIKKLIEYGAIVNCTDNLGRYPLHYAAFRKDIESATILLINGANVNVFDIFEESPLYMSVIRRPSLPMIKLLLAHGATVSSALDQISLGVLLNAMLYTRNTSDTKILDLLFQNRANVNTTDSIGLRTPLHLAAMTGNLKLAIYLIEKEADLYRKNRAGHTPMEVALMYRNYKIVRLIEHSLSNESKVHMTQSIISLTHD</sequence>
<dbReference type="InterPro" id="IPR002110">
    <property type="entry name" value="Ankyrin_rpt"/>
</dbReference>
<protein>
    <submittedName>
        <fullName evidence="4">Ankyrin-3</fullName>
    </submittedName>
</protein>
<keyword evidence="1" id="KW-0677">Repeat</keyword>
<proteinExistence type="predicted"/>
<evidence type="ECO:0000256" key="3">
    <source>
        <dbReference type="PROSITE-ProRule" id="PRU00023"/>
    </source>
</evidence>
<organism evidence="4 5">
    <name type="scientific">Habropoda laboriosa</name>
    <dbReference type="NCBI Taxonomy" id="597456"/>
    <lineage>
        <taxon>Eukaryota</taxon>
        <taxon>Metazoa</taxon>
        <taxon>Ecdysozoa</taxon>
        <taxon>Arthropoda</taxon>
        <taxon>Hexapoda</taxon>
        <taxon>Insecta</taxon>
        <taxon>Pterygota</taxon>
        <taxon>Neoptera</taxon>
        <taxon>Endopterygota</taxon>
        <taxon>Hymenoptera</taxon>
        <taxon>Apocrita</taxon>
        <taxon>Aculeata</taxon>
        <taxon>Apoidea</taxon>
        <taxon>Anthophila</taxon>
        <taxon>Apidae</taxon>
        <taxon>Habropoda</taxon>
    </lineage>
</organism>
<dbReference type="AlphaFoldDB" id="A0A0L7R5Q5"/>
<evidence type="ECO:0000313" key="4">
    <source>
        <dbReference type="EMBL" id="KOC66096.1"/>
    </source>
</evidence>
<dbReference type="Gene3D" id="1.25.40.20">
    <property type="entry name" value="Ankyrin repeat-containing domain"/>
    <property type="match status" value="2"/>
</dbReference>
<dbReference type="SUPFAM" id="SSF48403">
    <property type="entry name" value="Ankyrin repeat"/>
    <property type="match status" value="1"/>
</dbReference>
<dbReference type="OrthoDB" id="7693516at2759"/>
<feature type="repeat" description="ANK" evidence="3">
    <location>
        <begin position="230"/>
        <end position="262"/>
    </location>
</feature>
<dbReference type="PROSITE" id="PS50088">
    <property type="entry name" value="ANK_REPEAT"/>
    <property type="match status" value="3"/>
</dbReference>
<evidence type="ECO:0000256" key="1">
    <source>
        <dbReference type="ARBA" id="ARBA00022737"/>
    </source>
</evidence>
<dbReference type="Pfam" id="PF12796">
    <property type="entry name" value="Ank_2"/>
    <property type="match status" value="2"/>
</dbReference>
<dbReference type="STRING" id="597456.A0A0L7R5Q5"/>
<dbReference type="SMART" id="SM00248">
    <property type="entry name" value="ANK"/>
    <property type="match status" value="7"/>
</dbReference>
<dbReference type="Proteomes" id="UP000053825">
    <property type="component" value="Unassembled WGS sequence"/>
</dbReference>
<evidence type="ECO:0000313" key="5">
    <source>
        <dbReference type="Proteomes" id="UP000053825"/>
    </source>
</evidence>
<dbReference type="PANTHER" id="PTHR24198">
    <property type="entry name" value="ANKYRIN REPEAT AND PROTEIN KINASE DOMAIN-CONTAINING PROTEIN"/>
    <property type="match status" value="1"/>
</dbReference>
<gene>
    <name evidence="4" type="ORF">WH47_00989</name>
</gene>
<dbReference type="EMBL" id="KQ414652">
    <property type="protein sequence ID" value="KOC66096.1"/>
    <property type="molecule type" value="Genomic_DNA"/>
</dbReference>
<keyword evidence="5" id="KW-1185">Reference proteome</keyword>
<dbReference type="Pfam" id="PF00023">
    <property type="entry name" value="Ank"/>
    <property type="match status" value="1"/>
</dbReference>
<feature type="repeat" description="ANK" evidence="3">
    <location>
        <begin position="124"/>
        <end position="156"/>
    </location>
</feature>
<feature type="repeat" description="ANK" evidence="3">
    <location>
        <begin position="91"/>
        <end position="123"/>
    </location>
</feature>
<evidence type="ECO:0000256" key="2">
    <source>
        <dbReference type="ARBA" id="ARBA00023043"/>
    </source>
</evidence>
<dbReference type="PANTHER" id="PTHR24198:SF165">
    <property type="entry name" value="ANKYRIN REPEAT-CONTAINING PROTEIN-RELATED"/>
    <property type="match status" value="1"/>
</dbReference>
<dbReference type="PROSITE" id="PS50297">
    <property type="entry name" value="ANK_REP_REGION"/>
    <property type="match status" value="3"/>
</dbReference>
<accession>A0A0L7R5Q5</accession>